<evidence type="ECO:0000256" key="1">
    <source>
        <dbReference type="SAM" id="MobiDB-lite"/>
    </source>
</evidence>
<dbReference type="OrthoDB" id="2441098at2759"/>
<feature type="region of interest" description="Disordered" evidence="1">
    <location>
        <begin position="453"/>
        <end position="494"/>
    </location>
</feature>
<feature type="compositionally biased region" description="Basic and acidic residues" evidence="1">
    <location>
        <begin position="468"/>
        <end position="494"/>
    </location>
</feature>
<evidence type="ECO:0000313" key="3">
    <source>
        <dbReference type="EMBL" id="KAF9967555.1"/>
    </source>
</evidence>
<comment type="caution">
    <text evidence="3">The sequence shown here is derived from an EMBL/GenBank/DDBJ whole genome shotgun (WGS) entry which is preliminary data.</text>
</comment>
<keyword evidence="2" id="KW-0812">Transmembrane</keyword>
<proteinExistence type="predicted"/>
<dbReference type="AlphaFoldDB" id="A0A9P6M6C9"/>
<name>A0A9P6M6C9_MORAP</name>
<dbReference type="EMBL" id="JAAAHY010000071">
    <property type="protein sequence ID" value="KAF9967555.1"/>
    <property type="molecule type" value="Genomic_DNA"/>
</dbReference>
<keyword evidence="2" id="KW-1133">Transmembrane helix</keyword>
<sequence>MAHPALYQDDIHVDTTYQDDIHDDTITLLERCSTSSAVLNQLNHVKDNHHQERQLATPKKFDSIDIGLDWLQDFEEIARANNWSSRAKLDIIPVYLEEKSTKTWFRENLHEWSDFDFFKLAFINRFRKDSSGHFMDAEVQKEQQRLRRKFIIAMLVLAGVAIIWIVDFITDFAISPCFQLNSGRRTFATPTSVLEVFLTTSVKPSDDLEVAQPWKAKLFQQVVTRASKKAHEFEVEQRFIFLLPPEVQETVRASSDIYQAFSEAIMEGDRELSGAELRQERRLQKLEAMMTKNTELQEAMDVMKSAPGWQEELASESEADVKADREPLPRDIHTLQHESVKAIREKHHNSMETAAQTLKHDFDKATMELNKEVRRFGQEMGQTKEHLKQELKDKGEEGFQTMKGFERKAEGVKTHIEHAEDSVMDDVKAGAQRMTSFMKESLDTVKKTVGFGATNGTTTTTGKTRQYRGKDMHEGNIKQKVKNVDDKVDSDRGA</sequence>
<keyword evidence="2" id="KW-0472">Membrane</keyword>
<protein>
    <submittedName>
        <fullName evidence="3">Uncharacterized protein</fullName>
    </submittedName>
</protein>
<evidence type="ECO:0000313" key="4">
    <source>
        <dbReference type="Proteomes" id="UP000738359"/>
    </source>
</evidence>
<feature type="transmembrane region" description="Helical" evidence="2">
    <location>
        <begin position="150"/>
        <end position="169"/>
    </location>
</feature>
<keyword evidence="4" id="KW-1185">Reference proteome</keyword>
<feature type="compositionally biased region" description="Low complexity" evidence="1">
    <location>
        <begin position="453"/>
        <end position="464"/>
    </location>
</feature>
<gene>
    <name evidence="3" type="ORF">BGZ70_009096</name>
</gene>
<reference evidence="3" key="1">
    <citation type="journal article" date="2020" name="Fungal Divers.">
        <title>Resolving the Mortierellaceae phylogeny through synthesis of multi-gene phylogenetics and phylogenomics.</title>
        <authorList>
            <person name="Vandepol N."/>
            <person name="Liber J."/>
            <person name="Desiro A."/>
            <person name="Na H."/>
            <person name="Kennedy M."/>
            <person name="Barry K."/>
            <person name="Grigoriev I.V."/>
            <person name="Miller A.N."/>
            <person name="O'Donnell K."/>
            <person name="Stajich J.E."/>
            <person name="Bonito G."/>
        </authorList>
    </citation>
    <scope>NUCLEOTIDE SEQUENCE</scope>
    <source>
        <strain evidence="3">CK1249</strain>
    </source>
</reference>
<organism evidence="3 4">
    <name type="scientific">Mortierella alpina</name>
    <name type="common">Oleaginous fungus</name>
    <name type="synonym">Mortierella renispora</name>
    <dbReference type="NCBI Taxonomy" id="64518"/>
    <lineage>
        <taxon>Eukaryota</taxon>
        <taxon>Fungi</taxon>
        <taxon>Fungi incertae sedis</taxon>
        <taxon>Mucoromycota</taxon>
        <taxon>Mortierellomycotina</taxon>
        <taxon>Mortierellomycetes</taxon>
        <taxon>Mortierellales</taxon>
        <taxon>Mortierellaceae</taxon>
        <taxon>Mortierella</taxon>
    </lineage>
</organism>
<accession>A0A9P6M6C9</accession>
<evidence type="ECO:0000256" key="2">
    <source>
        <dbReference type="SAM" id="Phobius"/>
    </source>
</evidence>
<dbReference type="Proteomes" id="UP000738359">
    <property type="component" value="Unassembled WGS sequence"/>
</dbReference>